<sequence>MRDTCAFVVFACLGVIASPTTMASTQNPMPTFRVRKGPPNSLMRKSIPISADGHVQVQAVEVPSFLQGWGSLGTSSKLGTLCRRISTQAGLGAATSVLTSSATKKTFADSLTVFYHIFQSDASGGEVLSASIVREQLSVATSSTGFGAVQRFNFIFVGPDHSAVPALLNCSTCQQLEHRAAGDEVITLQHVHDHCVQNPTGRVLYMHSKGSFHNTPENVVFRRFITKGAWSDACQTMPQSCSACASRFSPLPHQHYPGNIWVARCEYVSRLIPPVKMVAAMEQVATTAGAAQWNDMLNRPDMVGRGRFSMEHWLSSHPSFAPCEVYDRTDYLWGESTTQIPQNWKSSGGSTDWTPEVRTFPRSETKLSGFCQAGLDLDLDKVKAWRIFEWQHLYPTVALQSSPLPAYFNASAGGNCKQLGR</sequence>
<evidence type="ECO:0000256" key="1">
    <source>
        <dbReference type="SAM" id="SignalP"/>
    </source>
</evidence>
<feature type="signal peptide" evidence="1">
    <location>
        <begin position="1"/>
        <end position="23"/>
    </location>
</feature>
<evidence type="ECO:0000313" key="3">
    <source>
        <dbReference type="Proteomes" id="UP001189429"/>
    </source>
</evidence>
<evidence type="ECO:0008006" key="4">
    <source>
        <dbReference type="Google" id="ProtNLM"/>
    </source>
</evidence>
<dbReference type="EMBL" id="CAUYUJ010005446">
    <property type="protein sequence ID" value="CAK0813686.1"/>
    <property type="molecule type" value="Genomic_DNA"/>
</dbReference>
<name>A0ABN9R768_9DINO</name>
<dbReference type="Proteomes" id="UP001189429">
    <property type="component" value="Unassembled WGS sequence"/>
</dbReference>
<accession>A0ABN9R768</accession>
<evidence type="ECO:0000313" key="2">
    <source>
        <dbReference type="EMBL" id="CAK0813686.1"/>
    </source>
</evidence>
<gene>
    <name evidence="2" type="ORF">PCOR1329_LOCUS17518</name>
</gene>
<keyword evidence="3" id="KW-1185">Reference proteome</keyword>
<organism evidence="2 3">
    <name type="scientific">Prorocentrum cordatum</name>
    <dbReference type="NCBI Taxonomy" id="2364126"/>
    <lineage>
        <taxon>Eukaryota</taxon>
        <taxon>Sar</taxon>
        <taxon>Alveolata</taxon>
        <taxon>Dinophyceae</taxon>
        <taxon>Prorocentrales</taxon>
        <taxon>Prorocentraceae</taxon>
        <taxon>Prorocentrum</taxon>
    </lineage>
</organism>
<feature type="chain" id="PRO_5046612631" description="Phospholipase B-like" evidence="1">
    <location>
        <begin position="24"/>
        <end position="421"/>
    </location>
</feature>
<comment type="caution">
    <text evidence="2">The sequence shown here is derived from an EMBL/GenBank/DDBJ whole genome shotgun (WGS) entry which is preliminary data.</text>
</comment>
<proteinExistence type="predicted"/>
<protein>
    <recommendedName>
        <fullName evidence="4">Phospholipase B-like</fullName>
    </recommendedName>
</protein>
<keyword evidence="1" id="KW-0732">Signal</keyword>
<reference evidence="2" key="1">
    <citation type="submission" date="2023-10" db="EMBL/GenBank/DDBJ databases">
        <authorList>
            <person name="Chen Y."/>
            <person name="Shah S."/>
            <person name="Dougan E. K."/>
            <person name="Thang M."/>
            <person name="Chan C."/>
        </authorList>
    </citation>
    <scope>NUCLEOTIDE SEQUENCE [LARGE SCALE GENOMIC DNA]</scope>
</reference>